<sequence length="15" mass="1866">MSSMLKRFPSTLRRR</sequence>
<dbReference type="EMBL" id="GBRH01176408">
    <property type="protein sequence ID" value="JAE21488.1"/>
    <property type="molecule type" value="Transcribed_RNA"/>
</dbReference>
<organism evidence="1">
    <name type="scientific">Arundo donax</name>
    <name type="common">Giant reed</name>
    <name type="synonym">Donax arundinaceus</name>
    <dbReference type="NCBI Taxonomy" id="35708"/>
    <lineage>
        <taxon>Eukaryota</taxon>
        <taxon>Viridiplantae</taxon>
        <taxon>Streptophyta</taxon>
        <taxon>Embryophyta</taxon>
        <taxon>Tracheophyta</taxon>
        <taxon>Spermatophyta</taxon>
        <taxon>Magnoliopsida</taxon>
        <taxon>Liliopsida</taxon>
        <taxon>Poales</taxon>
        <taxon>Poaceae</taxon>
        <taxon>PACMAD clade</taxon>
        <taxon>Arundinoideae</taxon>
        <taxon>Arundineae</taxon>
        <taxon>Arundo</taxon>
    </lineage>
</organism>
<reference evidence="1" key="1">
    <citation type="submission" date="2014-09" db="EMBL/GenBank/DDBJ databases">
        <authorList>
            <person name="Magalhaes I.L.F."/>
            <person name="Oliveira U."/>
            <person name="Santos F.R."/>
            <person name="Vidigal T.H.D.A."/>
            <person name="Brescovit A.D."/>
            <person name="Santos A.J."/>
        </authorList>
    </citation>
    <scope>NUCLEOTIDE SEQUENCE</scope>
    <source>
        <tissue evidence="1">Shoot tissue taken approximately 20 cm above the soil surface</tissue>
    </source>
</reference>
<evidence type="ECO:0000313" key="1">
    <source>
        <dbReference type="EMBL" id="JAE21488.1"/>
    </source>
</evidence>
<protein>
    <submittedName>
        <fullName evidence="1">Uncharacterized protein</fullName>
    </submittedName>
</protein>
<proteinExistence type="predicted"/>
<reference evidence="1" key="2">
    <citation type="journal article" date="2015" name="Data Brief">
        <title>Shoot transcriptome of the giant reed, Arundo donax.</title>
        <authorList>
            <person name="Barrero R.A."/>
            <person name="Guerrero F.D."/>
            <person name="Moolhuijzen P."/>
            <person name="Goolsby J.A."/>
            <person name="Tidwell J."/>
            <person name="Bellgard S.E."/>
            <person name="Bellgard M.I."/>
        </authorList>
    </citation>
    <scope>NUCLEOTIDE SEQUENCE</scope>
    <source>
        <tissue evidence="1">Shoot tissue taken approximately 20 cm above the soil surface</tissue>
    </source>
</reference>
<name>A0A0A9GLE5_ARUDO</name>
<accession>A0A0A9GLE5</accession>